<evidence type="ECO:0000313" key="3">
    <source>
        <dbReference type="Proteomes" id="UP000070319"/>
    </source>
</evidence>
<evidence type="ECO:0000313" key="2">
    <source>
        <dbReference type="EMBL" id="KXT55528.1"/>
    </source>
</evidence>
<organism evidence="2">
    <name type="scientific">Bacteroides intestinalis</name>
    <dbReference type="NCBI Taxonomy" id="329854"/>
    <lineage>
        <taxon>Bacteria</taxon>
        <taxon>Pseudomonadati</taxon>
        <taxon>Bacteroidota</taxon>
        <taxon>Bacteroidia</taxon>
        <taxon>Bacteroidales</taxon>
        <taxon>Bacteroidaceae</taxon>
        <taxon>Bacteroides</taxon>
    </lineage>
</organism>
<feature type="region of interest" description="Disordered" evidence="1">
    <location>
        <begin position="424"/>
        <end position="445"/>
    </location>
</feature>
<comment type="caution">
    <text evidence="2">The sequence shown here is derived from an EMBL/GenBank/DDBJ whole genome shotgun (WGS) entry which is preliminary data.</text>
</comment>
<feature type="compositionally biased region" description="Basic and acidic residues" evidence="1">
    <location>
        <begin position="434"/>
        <end position="445"/>
    </location>
</feature>
<dbReference type="InterPro" id="IPR009279">
    <property type="entry name" value="Portal_Mu"/>
</dbReference>
<accession>A0A139LVQ2</accession>
<gene>
    <name evidence="2" type="ORF">HMPREF2531_00059</name>
</gene>
<proteinExistence type="predicted"/>
<sequence length="445" mass="50971">MDQQRKTIISGNIMATKSKKQNPVKIGRVNLDNPAERKRVTQLSVNLQLQTEALTKKDLRTWRNAWQYAINVDYPNRVPLYDVYGDVEVDMHLTGCVGQRKGYVLNKSFRIVDRKGVENPDLTAVFESSWFKTFMDLALDSIYWGHSLIQLGDIIVVDGVPVFSNVLLVPRRHVIPEYGVLVVNQQERWQNGYDYRNSEMADWIIEVGAPNDLGLYLKCAQHTIPKKNVCSFWDMFSEIFGIPFRVGKTTSRDAKEQGRIEKMLGSMGAAGWALFPEGTDIEIKESTRGDAYNVFDKRIDRANSELSKGVLTETMTTENGASLSQSEVHLEVLKNLINKDADNLRDVINFQLIPKMIKHGFPLAGYRFDWYEGIDFTPEQQVAYERLLLENYEVDPQYFIDKYNVPIIGKKITLQAVVPGNNDNEQAAKKKKDKEKQKLVKPFFD</sequence>
<name>A0A139LVQ2_9BACE</name>
<evidence type="ECO:0000256" key="1">
    <source>
        <dbReference type="SAM" id="MobiDB-lite"/>
    </source>
</evidence>
<dbReference type="Pfam" id="PF06074">
    <property type="entry name" value="Portal_Mu"/>
    <property type="match status" value="1"/>
</dbReference>
<dbReference type="PATRIC" id="fig|329854.7.peg.59"/>
<protein>
    <recommendedName>
        <fullName evidence="4">DUF935 family protein</fullName>
    </recommendedName>
</protein>
<dbReference type="Proteomes" id="UP000070319">
    <property type="component" value="Unassembled WGS sequence"/>
</dbReference>
<dbReference type="EMBL" id="LTDF01000003">
    <property type="protein sequence ID" value="KXT55528.1"/>
    <property type="molecule type" value="Genomic_DNA"/>
</dbReference>
<reference evidence="2 3" key="1">
    <citation type="submission" date="2016-02" db="EMBL/GenBank/DDBJ databases">
        <authorList>
            <person name="Wen L."/>
            <person name="He K."/>
            <person name="Yang H."/>
        </authorList>
    </citation>
    <scope>NUCLEOTIDE SEQUENCE [LARGE SCALE GENOMIC DNA]</scope>
    <source>
        <strain evidence="2 3">KLE1704</strain>
    </source>
</reference>
<evidence type="ECO:0008006" key="4">
    <source>
        <dbReference type="Google" id="ProtNLM"/>
    </source>
</evidence>
<dbReference type="AlphaFoldDB" id="A0A139LVQ2"/>